<feature type="transmembrane region" description="Helical" evidence="2">
    <location>
        <begin position="377"/>
        <end position="399"/>
    </location>
</feature>
<dbReference type="KEGG" id="gsn:YC6258_00535"/>
<evidence type="ECO:0000313" key="4">
    <source>
        <dbReference type="Proteomes" id="UP000032266"/>
    </source>
</evidence>
<proteinExistence type="predicted"/>
<accession>A0A0C5UZ24</accession>
<gene>
    <name evidence="3" type="ORF">YC6258_00535</name>
</gene>
<reference evidence="3 4" key="1">
    <citation type="submission" date="2014-01" db="EMBL/GenBank/DDBJ databases">
        <title>Full genme sequencing of cellulolytic bacterium Gynuella sunshinyii YC6258T gen. nov., sp. nov.</title>
        <authorList>
            <person name="Khan H."/>
            <person name="Chung E.J."/>
            <person name="Chung Y.R."/>
        </authorList>
    </citation>
    <scope>NUCLEOTIDE SEQUENCE [LARGE SCALE GENOMIC DNA]</scope>
    <source>
        <strain evidence="3 4">YC6258</strain>
    </source>
</reference>
<feature type="compositionally biased region" description="Basic residues" evidence="1">
    <location>
        <begin position="502"/>
        <end position="514"/>
    </location>
</feature>
<dbReference type="HOGENOM" id="CLU_041282_0_0_6"/>
<feature type="region of interest" description="Disordered" evidence="1">
    <location>
        <begin position="489"/>
        <end position="528"/>
    </location>
</feature>
<evidence type="ECO:0000256" key="2">
    <source>
        <dbReference type="SAM" id="Phobius"/>
    </source>
</evidence>
<evidence type="ECO:0000256" key="1">
    <source>
        <dbReference type="SAM" id="MobiDB-lite"/>
    </source>
</evidence>
<protein>
    <submittedName>
        <fullName evidence="3">Uncharacterized protein</fullName>
    </submittedName>
</protein>
<feature type="compositionally biased region" description="Acidic residues" evidence="1">
    <location>
        <begin position="518"/>
        <end position="528"/>
    </location>
</feature>
<feature type="transmembrane region" description="Helical" evidence="2">
    <location>
        <begin position="411"/>
        <end position="434"/>
    </location>
</feature>
<dbReference type="OrthoDB" id="5411175at2"/>
<feature type="transmembrane region" description="Helical" evidence="2">
    <location>
        <begin position="327"/>
        <end position="348"/>
    </location>
</feature>
<feature type="transmembrane region" description="Helical" evidence="2">
    <location>
        <begin position="12"/>
        <end position="31"/>
    </location>
</feature>
<keyword evidence="2" id="KW-0812">Transmembrane</keyword>
<dbReference type="EMBL" id="CP007142">
    <property type="protein sequence ID" value="AJQ92585.1"/>
    <property type="molecule type" value="Genomic_DNA"/>
</dbReference>
<evidence type="ECO:0000313" key="3">
    <source>
        <dbReference type="EMBL" id="AJQ92585.1"/>
    </source>
</evidence>
<dbReference type="Proteomes" id="UP000032266">
    <property type="component" value="Chromosome"/>
</dbReference>
<dbReference type="STRING" id="1445510.YC6258_00535"/>
<feature type="transmembrane region" description="Helical" evidence="2">
    <location>
        <begin position="440"/>
        <end position="459"/>
    </location>
</feature>
<dbReference type="RefSeq" id="WP_044615615.1">
    <property type="nucleotide sequence ID" value="NZ_CP007142.1"/>
</dbReference>
<organism evidence="3 4">
    <name type="scientific">Gynuella sunshinyii YC6258</name>
    <dbReference type="NCBI Taxonomy" id="1445510"/>
    <lineage>
        <taxon>Bacteria</taxon>
        <taxon>Pseudomonadati</taxon>
        <taxon>Pseudomonadota</taxon>
        <taxon>Gammaproteobacteria</taxon>
        <taxon>Oceanospirillales</taxon>
        <taxon>Saccharospirillaceae</taxon>
        <taxon>Gynuella</taxon>
    </lineage>
</organism>
<feature type="transmembrane region" description="Helical" evidence="2">
    <location>
        <begin position="287"/>
        <end position="306"/>
    </location>
</feature>
<keyword evidence="4" id="KW-1185">Reference proteome</keyword>
<feature type="transmembrane region" description="Helical" evidence="2">
    <location>
        <begin position="244"/>
        <end position="267"/>
    </location>
</feature>
<dbReference type="PATRIC" id="fig|1445510.3.peg.522"/>
<keyword evidence="2" id="KW-0472">Membrane</keyword>
<name>A0A0C5UZ24_9GAMM</name>
<dbReference type="AlphaFoldDB" id="A0A0C5UZ24"/>
<sequence length="528" mass="58927">MFSDMLMIWSDQPGTSLAIWLVVMITVLYLARVPAHQMIKTTGRTIYRFMRTSARAITHVEQQAIRRNKEVILALGQEATEKTIEREFSRVNDIVAKDLSHYPALHRQIMDAIETLEKDYQAATDAAPLPPEWLNVVETISALPKQSDPMVSNILENIKEEVIAAHEETLKAYQKSSSERHRLLSAMQPQWRGLTGLMEKAKGAVEISHERAESIDQQMATYEAIRDQDDKVARALTVSSMTQFFIAGMVLCVAVMGGLINFQLIAVPMSEMVGGTSYVGSLKTSDIAALVIILVEIAMGLFLLESMRITRLFPVIGHMDDRMRRRMMMVTFSILFILASIEASLAYMRDLLALDREALQQSLTGAGSGVVEAQFRWIPSIGQMVMGFILPFALAFVAIPLESFIHAVRTVIGVAMVAVLRTLIISLRLVGGFANHSSKMLVHLYDMLIMVPLTIENWVRDGLKARTRNTETEAYDDVEEPVLMAEKIGETVDETTAPKAGSSRKKTATNRKKRTEPVIDDDLAAQEI</sequence>
<keyword evidence="2" id="KW-1133">Transmembrane helix</keyword>